<dbReference type="SUPFAM" id="SSF81321">
    <property type="entry name" value="Family A G protein-coupled receptor-like"/>
    <property type="match status" value="1"/>
</dbReference>
<protein>
    <submittedName>
        <fullName evidence="3">G_PROTEIN_RECEP_F1_2 domain-containing protein</fullName>
    </submittedName>
</protein>
<proteinExistence type="predicted"/>
<keyword evidence="2" id="KW-1185">Reference proteome</keyword>
<gene>
    <name evidence="1" type="ORF">EVEC_LOCUS305</name>
</gene>
<dbReference type="WBParaSite" id="EVEC_0000045301-mRNA-1">
    <property type="protein sequence ID" value="EVEC_0000045301-mRNA-1"/>
    <property type="gene ID" value="EVEC_0000045301"/>
</dbReference>
<dbReference type="EMBL" id="UXUI01000291">
    <property type="protein sequence ID" value="VDD85162.1"/>
    <property type="molecule type" value="Genomic_DNA"/>
</dbReference>
<accession>A0A0N4UT90</accession>
<evidence type="ECO:0000313" key="1">
    <source>
        <dbReference type="EMBL" id="VDD85162.1"/>
    </source>
</evidence>
<evidence type="ECO:0000313" key="3">
    <source>
        <dbReference type="WBParaSite" id="EVEC_0000045301-mRNA-1"/>
    </source>
</evidence>
<dbReference type="Gene3D" id="1.20.1070.10">
    <property type="entry name" value="Rhodopsin 7-helix transmembrane proteins"/>
    <property type="match status" value="1"/>
</dbReference>
<reference evidence="3" key="1">
    <citation type="submission" date="2017-02" db="UniProtKB">
        <authorList>
            <consortium name="WormBaseParasite"/>
        </authorList>
    </citation>
    <scope>IDENTIFICATION</scope>
</reference>
<dbReference type="OrthoDB" id="5951059at2759"/>
<evidence type="ECO:0000313" key="2">
    <source>
        <dbReference type="Proteomes" id="UP000274131"/>
    </source>
</evidence>
<reference evidence="1 2" key="2">
    <citation type="submission" date="2018-10" db="EMBL/GenBank/DDBJ databases">
        <authorList>
            <consortium name="Pathogen Informatics"/>
        </authorList>
    </citation>
    <scope>NUCLEOTIDE SEQUENCE [LARGE SCALE GENOMIC DNA]</scope>
</reference>
<dbReference type="AlphaFoldDB" id="A0A0N4UT90"/>
<name>A0A0N4UT90_ENTVE</name>
<dbReference type="Proteomes" id="UP000274131">
    <property type="component" value="Unassembled WGS sequence"/>
</dbReference>
<organism evidence="3">
    <name type="scientific">Enterobius vermicularis</name>
    <name type="common">Human pinworm</name>
    <dbReference type="NCBI Taxonomy" id="51028"/>
    <lineage>
        <taxon>Eukaryota</taxon>
        <taxon>Metazoa</taxon>
        <taxon>Ecdysozoa</taxon>
        <taxon>Nematoda</taxon>
        <taxon>Chromadorea</taxon>
        <taxon>Rhabditida</taxon>
        <taxon>Spirurina</taxon>
        <taxon>Oxyuridomorpha</taxon>
        <taxon>Oxyuroidea</taxon>
        <taxon>Oxyuridae</taxon>
        <taxon>Enterobius</taxon>
    </lineage>
</organism>
<sequence length="67" mass="8179">MIKDRLYLLARISLMNPVIYCKFNRDFYVPFREMLCCRFCTLKEETNDSKRRNFADFFSLISPKQKL</sequence>